<feature type="domain" description="ShKT" evidence="4">
    <location>
        <begin position="159"/>
        <end position="192"/>
    </location>
</feature>
<dbReference type="EMBL" id="KB199651">
    <property type="protein sequence ID" value="ESP04886.1"/>
    <property type="molecule type" value="Genomic_DNA"/>
</dbReference>
<feature type="domain" description="ShKT" evidence="4">
    <location>
        <begin position="71"/>
        <end position="105"/>
    </location>
</feature>
<dbReference type="STRING" id="225164.V4BBG9"/>
<dbReference type="HOGENOM" id="CLU_726253_0_0_1"/>
<dbReference type="InterPro" id="IPR003582">
    <property type="entry name" value="ShKT_dom"/>
</dbReference>
<evidence type="ECO:0000256" key="1">
    <source>
        <dbReference type="PROSITE-ProRule" id="PRU01005"/>
    </source>
</evidence>
<dbReference type="PROSITE" id="PS51670">
    <property type="entry name" value="SHKT"/>
    <property type="match status" value="4"/>
</dbReference>
<protein>
    <recommendedName>
        <fullName evidence="4">ShKT domain-containing protein</fullName>
    </recommendedName>
</protein>
<feature type="disulfide bond" evidence="1">
    <location>
        <begin position="45"/>
        <end position="58"/>
    </location>
</feature>
<dbReference type="PANTHER" id="PTHR21724:SF109">
    <property type="entry name" value="SHKT DOMAIN-CONTAINING PROTEIN"/>
    <property type="match status" value="1"/>
</dbReference>
<gene>
    <name evidence="5" type="ORF">LOTGIDRAFT_156126</name>
</gene>
<keyword evidence="3" id="KW-0732">Signal</keyword>
<sequence length="381" mass="42678">MDTWKFCCVLILLSATDINADHPFVTDCRDHDQIDCYKIRGTAECREEWVYEFCPLSCGICGLLKPDSNKCVDHNRECDSIQSSDHKSCKDIVIKEVCPKSCGVCGHHKHTHPPHLLKTTAKATSKPPTTTPIPTSDKTTINPSTATDINAEHPFVTDCKDHDQVDCYKIRGTAECREEWVYEFCPLSCGICGLLKPDSNKCVDHNRECDSIQSSDHKSCKDIVIKEVCPKSCGVCGHHKHTHPPHLLKTTAKATSKPPTTTPIPTSDKTTINPSTARCQVCNDPFCLIGFANINYCRQDTPYCLSSVSFDANGKRRLDKRCASVQECDEKWINRSAKMTKCLELDKMTTYQTNLECDFCCVTDNCNAHTLPNKDTLYTKQ</sequence>
<evidence type="ECO:0000256" key="3">
    <source>
        <dbReference type="SAM" id="SignalP"/>
    </source>
</evidence>
<keyword evidence="6" id="KW-1185">Reference proteome</keyword>
<feature type="disulfide bond" evidence="1">
    <location>
        <begin position="167"/>
        <end position="185"/>
    </location>
</feature>
<feature type="disulfide bond" evidence="1">
    <location>
        <begin position="202"/>
        <end position="236"/>
    </location>
</feature>
<dbReference type="Proteomes" id="UP000030746">
    <property type="component" value="Unassembled WGS sequence"/>
</dbReference>
<feature type="compositionally biased region" description="Low complexity" evidence="2">
    <location>
        <begin position="120"/>
        <end position="141"/>
    </location>
</feature>
<feature type="disulfide bond" evidence="1">
    <location>
        <begin position="176"/>
        <end position="189"/>
    </location>
</feature>
<dbReference type="Pfam" id="PF01549">
    <property type="entry name" value="ShK"/>
    <property type="match status" value="4"/>
</dbReference>
<dbReference type="PANTHER" id="PTHR21724">
    <property type="entry name" value="SHKT DOMAIN-CONTAINING PROTEIN"/>
    <property type="match status" value="1"/>
</dbReference>
<evidence type="ECO:0000256" key="2">
    <source>
        <dbReference type="SAM" id="MobiDB-lite"/>
    </source>
</evidence>
<feature type="chain" id="PRO_5004719451" description="ShKT domain-containing protein" evidence="3">
    <location>
        <begin position="21"/>
        <end position="381"/>
    </location>
</feature>
<feature type="disulfide bond" evidence="1">
    <location>
        <begin position="220"/>
        <end position="233"/>
    </location>
</feature>
<feature type="disulfide bond" evidence="1">
    <location>
        <begin position="71"/>
        <end position="105"/>
    </location>
</feature>
<evidence type="ECO:0000313" key="6">
    <source>
        <dbReference type="Proteomes" id="UP000030746"/>
    </source>
</evidence>
<feature type="disulfide bond" evidence="1">
    <location>
        <begin position="89"/>
        <end position="102"/>
    </location>
</feature>
<dbReference type="AlphaFoldDB" id="V4BBG9"/>
<reference evidence="5 6" key="1">
    <citation type="journal article" date="2013" name="Nature">
        <title>Insights into bilaterian evolution from three spiralian genomes.</title>
        <authorList>
            <person name="Simakov O."/>
            <person name="Marletaz F."/>
            <person name="Cho S.J."/>
            <person name="Edsinger-Gonzales E."/>
            <person name="Havlak P."/>
            <person name="Hellsten U."/>
            <person name="Kuo D.H."/>
            <person name="Larsson T."/>
            <person name="Lv J."/>
            <person name="Arendt D."/>
            <person name="Savage R."/>
            <person name="Osoegawa K."/>
            <person name="de Jong P."/>
            <person name="Grimwood J."/>
            <person name="Chapman J.A."/>
            <person name="Shapiro H."/>
            <person name="Aerts A."/>
            <person name="Otillar R.P."/>
            <person name="Terry A.Y."/>
            <person name="Boore J.L."/>
            <person name="Grigoriev I.V."/>
            <person name="Lindberg D.R."/>
            <person name="Seaver E.C."/>
            <person name="Weisblat D.A."/>
            <person name="Putnam N.H."/>
            <person name="Rokhsar D.S."/>
        </authorList>
    </citation>
    <scope>NUCLEOTIDE SEQUENCE [LARGE SCALE GENOMIC DNA]</scope>
</reference>
<dbReference type="SMART" id="SM00254">
    <property type="entry name" value="ShKT"/>
    <property type="match status" value="4"/>
</dbReference>
<dbReference type="GeneID" id="20236945"/>
<proteinExistence type="predicted"/>
<feature type="disulfide bond" evidence="1">
    <location>
        <begin position="36"/>
        <end position="54"/>
    </location>
</feature>
<dbReference type="OMA" id="KASISCH"/>
<accession>V4BBG9</accession>
<name>V4BBG9_LOTGI</name>
<dbReference type="RefSeq" id="XP_009044395.1">
    <property type="nucleotide sequence ID" value="XM_009046147.1"/>
</dbReference>
<feature type="signal peptide" evidence="3">
    <location>
        <begin position="1"/>
        <end position="20"/>
    </location>
</feature>
<feature type="region of interest" description="Disordered" evidence="2">
    <location>
        <begin position="120"/>
        <end position="142"/>
    </location>
</feature>
<comment type="caution">
    <text evidence="1">Lacks conserved residue(s) required for the propagation of feature annotation.</text>
</comment>
<evidence type="ECO:0000259" key="4">
    <source>
        <dbReference type="PROSITE" id="PS51670"/>
    </source>
</evidence>
<dbReference type="KEGG" id="lgi:LOTGIDRAFT_156126"/>
<evidence type="ECO:0000313" key="5">
    <source>
        <dbReference type="EMBL" id="ESP04886.1"/>
    </source>
</evidence>
<dbReference type="CTD" id="20236945"/>
<keyword evidence="1" id="KW-1015">Disulfide bond</keyword>
<organism evidence="5 6">
    <name type="scientific">Lottia gigantea</name>
    <name type="common">Giant owl limpet</name>
    <dbReference type="NCBI Taxonomy" id="225164"/>
    <lineage>
        <taxon>Eukaryota</taxon>
        <taxon>Metazoa</taxon>
        <taxon>Spiralia</taxon>
        <taxon>Lophotrochozoa</taxon>
        <taxon>Mollusca</taxon>
        <taxon>Gastropoda</taxon>
        <taxon>Patellogastropoda</taxon>
        <taxon>Lottioidea</taxon>
        <taxon>Lottiidae</taxon>
        <taxon>Lottia</taxon>
    </lineage>
</organism>
<feature type="domain" description="ShKT" evidence="4">
    <location>
        <begin position="28"/>
        <end position="61"/>
    </location>
</feature>
<dbReference type="OrthoDB" id="6057337at2759"/>
<feature type="domain" description="ShKT" evidence="4">
    <location>
        <begin position="202"/>
        <end position="236"/>
    </location>
</feature>